<sequence length="283" mass="32381">MPAKRPLCMDEDGLEAGPKTELTARSEAEPSVTDSIPYLFEKLAAALDARLERRERFVRASRDLTMTAKKAIFDLQRQKKLRQYSEENQSDSRWAKTEETFGRLRGLVQSGIMAELDSTPEFSDSYWQYHAVFSPGIQEYVESITFYHWLRYERMLSFEEVQQQLAPFPLAVSDYVLGLCDTSGEIMRAAVQNSALGDQEISFEASEFLCLLFRECSGVGAVARRAWPSSLQQELERKLVTMGESLRKVQDVCYRICLRRAERDSLGFFGDDQLDTTMESLPD</sequence>
<evidence type="ECO:0000313" key="8">
    <source>
        <dbReference type="Proteomes" id="UP000530660"/>
    </source>
</evidence>
<dbReference type="Gene3D" id="1.20.58.190">
    <property type="entry name" value="Translin, domain 1"/>
    <property type="match status" value="1"/>
</dbReference>
<dbReference type="InterPro" id="IPR002848">
    <property type="entry name" value="Translin_fam"/>
</dbReference>
<dbReference type="SUPFAM" id="SSF74784">
    <property type="entry name" value="Translin"/>
    <property type="match status" value="1"/>
</dbReference>
<dbReference type="Pfam" id="PF01997">
    <property type="entry name" value="Translin"/>
    <property type="match status" value="1"/>
</dbReference>
<keyword evidence="8" id="KW-1185">Reference proteome</keyword>
<comment type="subcellular location">
    <subcellularLocation>
        <location evidence="2">Cytoplasm</location>
    </subcellularLocation>
    <subcellularLocation>
        <location evidence="1">Nucleus</location>
    </subcellularLocation>
</comment>
<dbReference type="AlphaFoldDB" id="A0A7J7ILF0"/>
<keyword evidence="5" id="KW-0539">Nucleus</keyword>
<dbReference type="EMBL" id="VWRR01000007">
    <property type="protein sequence ID" value="KAF6003327.1"/>
    <property type="molecule type" value="Genomic_DNA"/>
</dbReference>
<evidence type="ECO:0000256" key="1">
    <source>
        <dbReference type="ARBA" id="ARBA00004123"/>
    </source>
</evidence>
<dbReference type="PANTHER" id="PTHR10741">
    <property type="entry name" value="TRANSLIN AND TRANSLIN ASSOCIATED PROTEIN X"/>
    <property type="match status" value="1"/>
</dbReference>
<evidence type="ECO:0000313" key="7">
    <source>
        <dbReference type="EMBL" id="KAF6003327.1"/>
    </source>
</evidence>
<proteinExistence type="inferred from homology"/>
<dbReference type="OrthoDB" id="31005at2759"/>
<gene>
    <name evidence="7" type="ORF">F1559_003429</name>
</gene>
<evidence type="ECO:0000256" key="3">
    <source>
        <dbReference type="ARBA" id="ARBA00005902"/>
    </source>
</evidence>
<reference evidence="7 8" key="1">
    <citation type="journal article" date="2020" name="J. Phycol.">
        <title>Comparative genome analysis reveals Cyanidiococcus gen. nov., a new extremophilic red algal genus sister to Cyanidioschyzon (Cyanidioschyzonaceae, Rhodophyta).</title>
        <authorList>
            <person name="Liu S.-L."/>
            <person name="Chiang Y.-R."/>
            <person name="Yoon H.S."/>
            <person name="Fu H.-Y."/>
        </authorList>
    </citation>
    <scope>NUCLEOTIDE SEQUENCE [LARGE SCALE GENOMIC DNA]</scope>
    <source>
        <strain evidence="7 8">THAL066</strain>
    </source>
</reference>
<evidence type="ECO:0000256" key="5">
    <source>
        <dbReference type="ARBA" id="ARBA00023242"/>
    </source>
</evidence>
<comment type="similarity">
    <text evidence="3">Belongs to the translin family.</text>
</comment>
<dbReference type="InterPro" id="IPR016069">
    <property type="entry name" value="Translin_C"/>
</dbReference>
<keyword evidence="4" id="KW-0963">Cytoplasm</keyword>
<dbReference type="InterPro" id="IPR016068">
    <property type="entry name" value="Translin_N"/>
</dbReference>
<dbReference type="Gene3D" id="1.20.58.200">
    <property type="entry name" value="Translin, domain 2"/>
    <property type="match status" value="1"/>
</dbReference>
<evidence type="ECO:0000256" key="4">
    <source>
        <dbReference type="ARBA" id="ARBA00022490"/>
    </source>
</evidence>
<protein>
    <recommendedName>
        <fullName evidence="9">Translin-associated protein X</fullName>
    </recommendedName>
</protein>
<feature type="region of interest" description="Disordered" evidence="6">
    <location>
        <begin position="1"/>
        <end position="28"/>
    </location>
</feature>
<name>A0A7J7ILF0_9RHOD</name>
<evidence type="ECO:0000256" key="2">
    <source>
        <dbReference type="ARBA" id="ARBA00004496"/>
    </source>
</evidence>
<dbReference type="GO" id="GO:0043565">
    <property type="term" value="F:sequence-specific DNA binding"/>
    <property type="evidence" value="ECO:0007669"/>
    <property type="project" value="InterPro"/>
</dbReference>
<dbReference type="GO" id="GO:0005737">
    <property type="term" value="C:cytoplasm"/>
    <property type="evidence" value="ECO:0007669"/>
    <property type="project" value="UniProtKB-SubCell"/>
</dbReference>
<evidence type="ECO:0000256" key="6">
    <source>
        <dbReference type="SAM" id="MobiDB-lite"/>
    </source>
</evidence>
<dbReference type="Proteomes" id="UP000530660">
    <property type="component" value="Unassembled WGS sequence"/>
</dbReference>
<dbReference type="GO" id="GO:0005634">
    <property type="term" value="C:nucleus"/>
    <property type="evidence" value="ECO:0007669"/>
    <property type="project" value="UniProtKB-SubCell"/>
</dbReference>
<accession>A0A7J7ILF0</accession>
<dbReference type="CDD" id="cd14820">
    <property type="entry name" value="TRAX"/>
    <property type="match status" value="1"/>
</dbReference>
<dbReference type="InterPro" id="IPR036081">
    <property type="entry name" value="Translin_sf"/>
</dbReference>
<comment type="caution">
    <text evidence="7">The sequence shown here is derived from an EMBL/GenBank/DDBJ whole genome shotgun (WGS) entry which is preliminary data.</text>
</comment>
<evidence type="ECO:0008006" key="9">
    <source>
        <dbReference type="Google" id="ProtNLM"/>
    </source>
</evidence>
<organism evidence="7 8">
    <name type="scientific">Cyanidiococcus yangmingshanensis</name>
    <dbReference type="NCBI Taxonomy" id="2690220"/>
    <lineage>
        <taxon>Eukaryota</taxon>
        <taxon>Rhodophyta</taxon>
        <taxon>Bangiophyceae</taxon>
        <taxon>Cyanidiales</taxon>
        <taxon>Cyanidiaceae</taxon>
        <taxon>Cyanidiococcus</taxon>
    </lineage>
</organism>